<feature type="modified residue" description="4-aspartylphosphate" evidence="5">
    <location>
        <position position="56"/>
    </location>
</feature>
<comment type="caution">
    <text evidence="8">The sequence shown here is derived from an EMBL/GenBank/DDBJ whole genome shotgun (WGS) entry which is preliminary data.</text>
</comment>
<dbReference type="SMART" id="SM00421">
    <property type="entry name" value="HTH_LUXR"/>
    <property type="match status" value="1"/>
</dbReference>
<evidence type="ECO:0000313" key="8">
    <source>
        <dbReference type="EMBL" id="GGL98911.1"/>
    </source>
</evidence>
<dbReference type="PROSITE" id="PS50110">
    <property type="entry name" value="RESPONSE_REGULATORY"/>
    <property type="match status" value="1"/>
</dbReference>
<dbReference type="RefSeq" id="WP_229674218.1">
    <property type="nucleotide sequence ID" value="NZ_BMNA01000003.1"/>
</dbReference>
<dbReference type="PANTHER" id="PTHR43214:SF24">
    <property type="entry name" value="TRANSCRIPTIONAL REGULATORY PROTEIN NARL-RELATED"/>
    <property type="match status" value="1"/>
</dbReference>
<keyword evidence="1 5" id="KW-0597">Phosphoprotein</keyword>
<dbReference type="InterPro" id="IPR039420">
    <property type="entry name" value="WalR-like"/>
</dbReference>
<dbReference type="EMBL" id="BMNA01000003">
    <property type="protein sequence ID" value="GGL98911.1"/>
    <property type="molecule type" value="Genomic_DNA"/>
</dbReference>
<dbReference type="InterPro" id="IPR016032">
    <property type="entry name" value="Sig_transdc_resp-reg_C-effctor"/>
</dbReference>
<feature type="domain" description="Response regulatory" evidence="7">
    <location>
        <begin position="6"/>
        <end position="126"/>
    </location>
</feature>
<dbReference type="InterPro" id="IPR001789">
    <property type="entry name" value="Sig_transdc_resp-reg_receiver"/>
</dbReference>
<keyword evidence="3 8" id="KW-0238">DNA-binding</keyword>
<sequence>MTDPLTVVLVDDSALFRSGLAALLRAAGIVVAAELDSAAGVADAVTTHRPDAVVLDARMPPTHTDEGIRAAVELRRTAAGVGVLVLSTYADGDWARTLFGAGAAGTGYLLKDRVDDTAALIDALRRVASGGSAVDPEIVAHLLQHPARRSPLGVLSERETQVLQLMAEGRSNAGIAAALYLSARTVEAYVASVFTKLPIPGDDRTTNRRVLAVLTYLQDRAGG</sequence>
<dbReference type="PROSITE" id="PS00622">
    <property type="entry name" value="HTH_LUXR_1"/>
    <property type="match status" value="1"/>
</dbReference>
<evidence type="ECO:0000256" key="2">
    <source>
        <dbReference type="ARBA" id="ARBA00023015"/>
    </source>
</evidence>
<protein>
    <submittedName>
        <fullName evidence="8">DNA-binding response regulator</fullName>
    </submittedName>
</protein>
<gene>
    <name evidence="8" type="ORF">GCM10011594_18570</name>
</gene>
<dbReference type="InterPro" id="IPR058245">
    <property type="entry name" value="NreC/VraR/RcsB-like_REC"/>
</dbReference>
<evidence type="ECO:0000259" key="7">
    <source>
        <dbReference type="PROSITE" id="PS50110"/>
    </source>
</evidence>
<evidence type="ECO:0000256" key="4">
    <source>
        <dbReference type="ARBA" id="ARBA00023163"/>
    </source>
</evidence>
<feature type="domain" description="HTH luxR-type" evidence="6">
    <location>
        <begin position="148"/>
        <end position="219"/>
    </location>
</feature>
<organism evidence="8 9">
    <name type="scientific">Nakamurella endophytica</name>
    <dbReference type="NCBI Taxonomy" id="1748367"/>
    <lineage>
        <taxon>Bacteria</taxon>
        <taxon>Bacillati</taxon>
        <taxon>Actinomycetota</taxon>
        <taxon>Actinomycetes</taxon>
        <taxon>Nakamurellales</taxon>
        <taxon>Nakamurellaceae</taxon>
        <taxon>Nakamurella</taxon>
    </lineage>
</organism>
<evidence type="ECO:0000313" key="9">
    <source>
        <dbReference type="Proteomes" id="UP000655208"/>
    </source>
</evidence>
<evidence type="ECO:0000259" key="6">
    <source>
        <dbReference type="PROSITE" id="PS50043"/>
    </source>
</evidence>
<dbReference type="PROSITE" id="PS50043">
    <property type="entry name" value="HTH_LUXR_2"/>
    <property type="match status" value="1"/>
</dbReference>
<dbReference type="SUPFAM" id="SSF46894">
    <property type="entry name" value="C-terminal effector domain of the bipartite response regulators"/>
    <property type="match status" value="1"/>
</dbReference>
<dbReference type="PANTHER" id="PTHR43214">
    <property type="entry name" value="TWO-COMPONENT RESPONSE REGULATOR"/>
    <property type="match status" value="1"/>
</dbReference>
<dbReference type="GO" id="GO:0003677">
    <property type="term" value="F:DNA binding"/>
    <property type="evidence" value="ECO:0007669"/>
    <property type="project" value="UniProtKB-KW"/>
</dbReference>
<keyword evidence="9" id="KW-1185">Reference proteome</keyword>
<dbReference type="InterPro" id="IPR000792">
    <property type="entry name" value="Tscrpt_reg_LuxR_C"/>
</dbReference>
<dbReference type="GO" id="GO:0006355">
    <property type="term" value="P:regulation of DNA-templated transcription"/>
    <property type="evidence" value="ECO:0007669"/>
    <property type="project" value="InterPro"/>
</dbReference>
<dbReference type="CDD" id="cd17535">
    <property type="entry name" value="REC_NarL-like"/>
    <property type="match status" value="1"/>
</dbReference>
<evidence type="ECO:0000256" key="1">
    <source>
        <dbReference type="ARBA" id="ARBA00022553"/>
    </source>
</evidence>
<evidence type="ECO:0000256" key="3">
    <source>
        <dbReference type="ARBA" id="ARBA00023125"/>
    </source>
</evidence>
<dbReference type="Pfam" id="PF00196">
    <property type="entry name" value="GerE"/>
    <property type="match status" value="1"/>
</dbReference>
<dbReference type="SUPFAM" id="SSF52172">
    <property type="entry name" value="CheY-like"/>
    <property type="match status" value="1"/>
</dbReference>
<keyword evidence="4" id="KW-0804">Transcription</keyword>
<dbReference type="Proteomes" id="UP000655208">
    <property type="component" value="Unassembled WGS sequence"/>
</dbReference>
<dbReference type="Gene3D" id="3.40.50.2300">
    <property type="match status" value="1"/>
</dbReference>
<dbReference type="SMART" id="SM00448">
    <property type="entry name" value="REC"/>
    <property type="match status" value="1"/>
</dbReference>
<name>A0A917WET3_9ACTN</name>
<dbReference type="AlphaFoldDB" id="A0A917WET3"/>
<accession>A0A917WET3</accession>
<reference evidence="8" key="1">
    <citation type="journal article" date="2014" name="Int. J. Syst. Evol. Microbiol.">
        <title>Complete genome sequence of Corynebacterium casei LMG S-19264T (=DSM 44701T), isolated from a smear-ripened cheese.</title>
        <authorList>
            <consortium name="US DOE Joint Genome Institute (JGI-PGF)"/>
            <person name="Walter F."/>
            <person name="Albersmeier A."/>
            <person name="Kalinowski J."/>
            <person name="Ruckert C."/>
        </authorList>
    </citation>
    <scope>NUCLEOTIDE SEQUENCE</scope>
    <source>
        <strain evidence="8">CGMCC 4.7308</strain>
    </source>
</reference>
<dbReference type="CDD" id="cd06170">
    <property type="entry name" value="LuxR_C_like"/>
    <property type="match status" value="1"/>
</dbReference>
<proteinExistence type="predicted"/>
<dbReference type="PRINTS" id="PR00038">
    <property type="entry name" value="HTHLUXR"/>
</dbReference>
<reference evidence="8" key="2">
    <citation type="submission" date="2020-09" db="EMBL/GenBank/DDBJ databases">
        <authorList>
            <person name="Sun Q."/>
            <person name="Zhou Y."/>
        </authorList>
    </citation>
    <scope>NUCLEOTIDE SEQUENCE</scope>
    <source>
        <strain evidence="8">CGMCC 4.7308</strain>
    </source>
</reference>
<dbReference type="InterPro" id="IPR011006">
    <property type="entry name" value="CheY-like_superfamily"/>
</dbReference>
<keyword evidence="2" id="KW-0805">Transcription regulation</keyword>
<dbReference type="Pfam" id="PF00072">
    <property type="entry name" value="Response_reg"/>
    <property type="match status" value="1"/>
</dbReference>
<evidence type="ECO:0000256" key="5">
    <source>
        <dbReference type="PROSITE-ProRule" id="PRU00169"/>
    </source>
</evidence>
<dbReference type="GO" id="GO:0000160">
    <property type="term" value="P:phosphorelay signal transduction system"/>
    <property type="evidence" value="ECO:0007669"/>
    <property type="project" value="InterPro"/>
</dbReference>